<protein>
    <recommendedName>
        <fullName evidence="1">Asl1-like glycosyl hydrolase catalytic domain-containing protein</fullName>
    </recommendedName>
</protein>
<evidence type="ECO:0000259" key="1">
    <source>
        <dbReference type="Pfam" id="PF11790"/>
    </source>
</evidence>
<dbReference type="EMBL" id="JAENII010000001">
    <property type="protein sequence ID" value="MBK1825748.1"/>
    <property type="molecule type" value="Genomic_DNA"/>
</dbReference>
<evidence type="ECO:0000313" key="3">
    <source>
        <dbReference type="Proteomes" id="UP000658278"/>
    </source>
</evidence>
<dbReference type="PROSITE" id="PS51318">
    <property type="entry name" value="TAT"/>
    <property type="match status" value="1"/>
</dbReference>
<dbReference type="RefSeq" id="WP_200275722.1">
    <property type="nucleotide sequence ID" value="NZ_JAENII010000001.1"/>
</dbReference>
<dbReference type="PANTHER" id="PTHR34154:SF3">
    <property type="entry name" value="ALKALI-SENSITIVE LINKAGE PROTEIN 1"/>
    <property type="match status" value="1"/>
</dbReference>
<name>A0A934R9M6_9BACT</name>
<accession>A0A934R9M6</accession>
<keyword evidence="3" id="KW-1185">Reference proteome</keyword>
<dbReference type="InterPro" id="IPR053183">
    <property type="entry name" value="ASL1"/>
</dbReference>
<gene>
    <name evidence="2" type="ORF">JIN81_01850</name>
</gene>
<dbReference type="Proteomes" id="UP000658278">
    <property type="component" value="Unassembled WGS sequence"/>
</dbReference>
<organism evidence="2 3">
    <name type="scientific">Haloferula rosea</name>
    <dbReference type="NCBI Taxonomy" id="490093"/>
    <lineage>
        <taxon>Bacteria</taxon>
        <taxon>Pseudomonadati</taxon>
        <taxon>Verrucomicrobiota</taxon>
        <taxon>Verrucomicrobiia</taxon>
        <taxon>Verrucomicrobiales</taxon>
        <taxon>Verrucomicrobiaceae</taxon>
        <taxon>Haloferula</taxon>
    </lineage>
</organism>
<dbReference type="Gene3D" id="3.20.20.80">
    <property type="entry name" value="Glycosidases"/>
    <property type="match status" value="1"/>
</dbReference>
<dbReference type="Pfam" id="PF11790">
    <property type="entry name" value="Glyco_hydro_cc"/>
    <property type="match status" value="1"/>
</dbReference>
<proteinExistence type="predicted"/>
<feature type="domain" description="Asl1-like glycosyl hydrolase catalytic" evidence="1">
    <location>
        <begin position="40"/>
        <end position="274"/>
    </location>
</feature>
<reference evidence="2" key="1">
    <citation type="submission" date="2021-01" db="EMBL/GenBank/DDBJ databases">
        <title>Modified the classification status of verrucomicrobia.</title>
        <authorList>
            <person name="Feng X."/>
        </authorList>
    </citation>
    <scope>NUCLEOTIDE SEQUENCE</scope>
    <source>
        <strain evidence="2">KCTC 22201</strain>
    </source>
</reference>
<dbReference type="AlphaFoldDB" id="A0A934R9M6"/>
<comment type="caution">
    <text evidence="2">The sequence shown here is derived from an EMBL/GenBank/DDBJ whole genome shotgun (WGS) entry which is preliminary data.</text>
</comment>
<dbReference type="InterPro" id="IPR017853">
    <property type="entry name" value="GH"/>
</dbReference>
<dbReference type="PANTHER" id="PTHR34154">
    <property type="entry name" value="ALKALI-SENSITIVE LINKAGE PROTEIN 1"/>
    <property type="match status" value="1"/>
</dbReference>
<sequence length="277" mass="31000">MTDWNRRDMLRLGSVAAAGALCPRLEAAPTSRSGSRKKGLCITTKSKHWAQRLEAVKAHWFYSWGSNIPQGIPKGVDFIPMIWGYWGNDESIAKAGAAAKAAGIDTLLGFNEPDQKSQANMKLEKALKAWPLLMKTGLRLGSPGCVHPDNDWMKGFMAAAKQRKLRVDFVCVHSYGGANPDALIKRLHNIHKMYGKPIWITEFAVGDWDAKSPEQNRHRPGAVLKFMEKVLPRLEQLDFIERYAWFPAGQNNNALGTSALFDPSGKLTRLGEFYRDF</sequence>
<evidence type="ECO:0000313" key="2">
    <source>
        <dbReference type="EMBL" id="MBK1825748.1"/>
    </source>
</evidence>
<dbReference type="InterPro" id="IPR006311">
    <property type="entry name" value="TAT_signal"/>
</dbReference>
<dbReference type="InterPro" id="IPR024655">
    <property type="entry name" value="Asl1_glyco_hydro_catalytic"/>
</dbReference>
<dbReference type="GO" id="GO:0071966">
    <property type="term" value="P:fungal-type cell wall polysaccharide metabolic process"/>
    <property type="evidence" value="ECO:0007669"/>
    <property type="project" value="TreeGrafter"/>
</dbReference>
<dbReference type="SUPFAM" id="SSF51445">
    <property type="entry name" value="(Trans)glycosidases"/>
    <property type="match status" value="1"/>
</dbReference>